<organism evidence="4 5">
    <name type="scientific">Stylonychia lemnae</name>
    <name type="common">Ciliate</name>
    <dbReference type="NCBI Taxonomy" id="5949"/>
    <lineage>
        <taxon>Eukaryota</taxon>
        <taxon>Sar</taxon>
        <taxon>Alveolata</taxon>
        <taxon>Ciliophora</taxon>
        <taxon>Intramacronucleata</taxon>
        <taxon>Spirotrichea</taxon>
        <taxon>Stichotrichia</taxon>
        <taxon>Sporadotrichida</taxon>
        <taxon>Oxytrichidae</taxon>
        <taxon>Stylonychinae</taxon>
        <taxon>Stylonychia</taxon>
    </lineage>
</organism>
<accession>A0A078B5J9</accession>
<gene>
    <name evidence="4" type="primary">Contig14464.g15410</name>
    <name evidence="4" type="ORF">STYLEM_18939</name>
</gene>
<dbReference type="InParanoid" id="A0A078B5J9"/>
<dbReference type="PANTHER" id="PTHR43347">
    <property type="entry name" value="ACYL-COA SYNTHETASE"/>
    <property type="match status" value="1"/>
</dbReference>
<evidence type="ECO:0000259" key="2">
    <source>
        <dbReference type="Pfam" id="PF00501"/>
    </source>
</evidence>
<dbReference type="GO" id="GO:0050218">
    <property type="term" value="F:propionate-CoA ligase activity"/>
    <property type="evidence" value="ECO:0007669"/>
    <property type="project" value="TreeGrafter"/>
</dbReference>
<dbReference type="InterPro" id="IPR020845">
    <property type="entry name" value="AMP-binding_CS"/>
</dbReference>
<evidence type="ECO:0000259" key="3">
    <source>
        <dbReference type="Pfam" id="PF16177"/>
    </source>
</evidence>
<dbReference type="PANTHER" id="PTHR43347:SF3">
    <property type="entry name" value="ACYL-COA SYNTHETASE SHORT-CHAIN FAMILY MEMBER 3, MITOCHONDRIAL"/>
    <property type="match status" value="1"/>
</dbReference>
<evidence type="ECO:0000256" key="1">
    <source>
        <dbReference type="ARBA" id="ARBA00006432"/>
    </source>
</evidence>
<dbReference type="Pfam" id="PF00501">
    <property type="entry name" value="AMP-binding"/>
    <property type="match status" value="1"/>
</dbReference>
<dbReference type="Gene3D" id="3.40.50.12780">
    <property type="entry name" value="N-terminal domain of ligase-like"/>
    <property type="match status" value="1"/>
</dbReference>
<sequence>MIKSGTTPSTINSFQNKLRILDEEKRLLAMKLDLCENILCFLLSCTMDHQFKLGDKIKNPVYDKYYNDSIENPYAFFDKISNIIHWEKPYTKIYDPILGPLGQWYVGGKLNAAYNCLEKQISQGLGDHIAFYYYCQYEEKTVGYTYQQCYDISSRISYYLKNNLQLQENDVAIQYLPKIPESIFLQLALARIGVINHFISITYPKEEVHRRIIQLNAKCFFTTDVVYKSFDEIVNYQKIMDDFFKDNDIDSIHQFHKVLVPRCSSSSLQLEKWVNINEMISCESTQEPLFVDSSHPLYILNTSGSTGVPKYIQNSHLSPSFSGFYQELVKGCKKDDVILAVPSSLGWIGHEIFLSLSCMSRGGTFIQFEGNLLAPDPTIFWKIIQDFKVTLAQCVTTVLYSIQCQDPDGTEVAKFDFSSLKTLIFGGETYNDNIFKWLSKYIPQNINIADIYGQTETAYTNISNILNNELFGSPFVNNYPTHYRAIPGFNMKIIDDEGKEINEPGVTGRLMIKLPLPPVSMNTIYQDDEAVKTKYLSVPGYFDSGDIAYKDCNEFFYVRGRSDSEIKHKNHRILTTEVENALLCQVSELSEVILIKPDDYSQISAFIVLKKQNSPIQSRQEFEKKIIEVVKETTFGLVDQLNLIYLDELPRGATSKVNRLKLKQMVNEIQSSD</sequence>
<proteinExistence type="inferred from homology"/>
<dbReference type="EMBL" id="CCKQ01017885">
    <property type="protein sequence ID" value="CDW89800.1"/>
    <property type="molecule type" value="Genomic_DNA"/>
</dbReference>
<dbReference type="InterPro" id="IPR032387">
    <property type="entry name" value="ACAS_N"/>
</dbReference>
<reference evidence="4 5" key="1">
    <citation type="submission" date="2014-06" db="EMBL/GenBank/DDBJ databases">
        <authorList>
            <person name="Swart Estienne"/>
        </authorList>
    </citation>
    <scope>NUCLEOTIDE SEQUENCE [LARGE SCALE GENOMIC DNA]</scope>
    <source>
        <strain evidence="4 5">130c</strain>
    </source>
</reference>
<comment type="similarity">
    <text evidence="1">Belongs to the ATP-dependent AMP-binding enzyme family.</text>
</comment>
<dbReference type="Gene3D" id="3.30.300.30">
    <property type="match status" value="1"/>
</dbReference>
<feature type="domain" description="AMP-dependent synthetase/ligase" evidence="2">
    <location>
        <begin position="125"/>
        <end position="513"/>
    </location>
</feature>
<dbReference type="InterPro" id="IPR045851">
    <property type="entry name" value="AMP-bd_C_sf"/>
</dbReference>
<dbReference type="AlphaFoldDB" id="A0A078B5J9"/>
<dbReference type="OrthoDB" id="10253869at2759"/>
<feature type="domain" description="Acetyl-coenzyme A synthetase N-terminal" evidence="3">
    <location>
        <begin position="62"/>
        <end position="116"/>
    </location>
</feature>
<name>A0A078B5J9_STYLE</name>
<evidence type="ECO:0000313" key="5">
    <source>
        <dbReference type="Proteomes" id="UP000039865"/>
    </source>
</evidence>
<dbReference type="InterPro" id="IPR000873">
    <property type="entry name" value="AMP-dep_synth/lig_dom"/>
</dbReference>
<dbReference type="PROSITE" id="PS00455">
    <property type="entry name" value="AMP_BINDING"/>
    <property type="match status" value="1"/>
</dbReference>
<dbReference type="OMA" id="PRDTYFC"/>
<protein>
    <submittedName>
        <fullName evidence="4">Acetyl-synthetase</fullName>
    </submittedName>
</protein>
<dbReference type="SUPFAM" id="SSF56801">
    <property type="entry name" value="Acetyl-CoA synthetase-like"/>
    <property type="match status" value="1"/>
</dbReference>
<evidence type="ECO:0000313" key="4">
    <source>
        <dbReference type="EMBL" id="CDW89800.1"/>
    </source>
</evidence>
<keyword evidence="5" id="KW-1185">Reference proteome</keyword>
<dbReference type="Pfam" id="PF16177">
    <property type="entry name" value="ACAS_N"/>
    <property type="match status" value="1"/>
</dbReference>
<dbReference type="InterPro" id="IPR042099">
    <property type="entry name" value="ANL_N_sf"/>
</dbReference>
<dbReference type="Proteomes" id="UP000039865">
    <property type="component" value="Unassembled WGS sequence"/>
</dbReference>